<feature type="coiled-coil region" evidence="1">
    <location>
        <begin position="49"/>
        <end position="103"/>
    </location>
</feature>
<reference evidence="3 4" key="1">
    <citation type="submission" date="2019-01" db="EMBL/GenBank/DDBJ databases">
        <title>Sequencing of cultivated peanut Arachis hypogaea provides insights into genome evolution and oil improvement.</title>
        <authorList>
            <person name="Chen X."/>
        </authorList>
    </citation>
    <scope>NUCLEOTIDE SEQUENCE [LARGE SCALE GENOMIC DNA]</scope>
    <source>
        <strain evidence="4">cv. Fuhuasheng</strain>
        <tissue evidence="3">Leaves</tissue>
    </source>
</reference>
<dbReference type="PROSITE" id="PS51297">
    <property type="entry name" value="K_BOX"/>
    <property type="match status" value="1"/>
</dbReference>
<proteinExistence type="predicted"/>
<sequence length="189" mass="21206">MCTHKVLVNGGNVEHSTMQTPKKTQVISLSNPLISIKDSNNRTIMNTTEENWTLEYARLKARVEVLERNQRNFMGQDLQCLSLKELQNLEQQLDSALKQVRSRRVVKPCKPWGSLSVSSTQIRRKVNLFTVQHHKHNGTEQEGNKLYKETLFSIAKGASLLDASNASALILTGASLPSSTISSWLTFTP</sequence>
<evidence type="ECO:0000259" key="2">
    <source>
        <dbReference type="PROSITE" id="PS51297"/>
    </source>
</evidence>
<gene>
    <name evidence="3" type="ORF">Ahy_B02g059531</name>
</gene>
<organism evidence="3 4">
    <name type="scientific">Arachis hypogaea</name>
    <name type="common">Peanut</name>
    <dbReference type="NCBI Taxonomy" id="3818"/>
    <lineage>
        <taxon>Eukaryota</taxon>
        <taxon>Viridiplantae</taxon>
        <taxon>Streptophyta</taxon>
        <taxon>Embryophyta</taxon>
        <taxon>Tracheophyta</taxon>
        <taxon>Spermatophyta</taxon>
        <taxon>Magnoliopsida</taxon>
        <taxon>eudicotyledons</taxon>
        <taxon>Gunneridae</taxon>
        <taxon>Pentapetalae</taxon>
        <taxon>rosids</taxon>
        <taxon>fabids</taxon>
        <taxon>Fabales</taxon>
        <taxon>Fabaceae</taxon>
        <taxon>Papilionoideae</taxon>
        <taxon>50 kb inversion clade</taxon>
        <taxon>dalbergioids sensu lato</taxon>
        <taxon>Dalbergieae</taxon>
        <taxon>Pterocarpus clade</taxon>
        <taxon>Arachis</taxon>
    </lineage>
</organism>
<dbReference type="GO" id="GO:0005634">
    <property type="term" value="C:nucleus"/>
    <property type="evidence" value="ECO:0007669"/>
    <property type="project" value="InterPro"/>
</dbReference>
<dbReference type="AlphaFoldDB" id="A0A445AGT8"/>
<dbReference type="Proteomes" id="UP000289738">
    <property type="component" value="Chromosome B02"/>
</dbReference>
<evidence type="ECO:0000313" key="4">
    <source>
        <dbReference type="Proteomes" id="UP000289738"/>
    </source>
</evidence>
<dbReference type="EMBL" id="SDMP01000012">
    <property type="protein sequence ID" value="RYR25647.1"/>
    <property type="molecule type" value="Genomic_DNA"/>
</dbReference>
<keyword evidence="4" id="KW-1185">Reference proteome</keyword>
<dbReference type="STRING" id="3818.A0A445AGT8"/>
<dbReference type="Pfam" id="PF01486">
    <property type="entry name" value="K-box"/>
    <property type="match status" value="1"/>
</dbReference>
<name>A0A445AGT8_ARAHY</name>
<comment type="caution">
    <text evidence="3">The sequence shown here is derived from an EMBL/GenBank/DDBJ whole genome shotgun (WGS) entry which is preliminary data.</text>
</comment>
<keyword evidence="1" id="KW-0175">Coiled coil</keyword>
<dbReference type="GO" id="GO:0003700">
    <property type="term" value="F:DNA-binding transcription factor activity"/>
    <property type="evidence" value="ECO:0007669"/>
    <property type="project" value="InterPro"/>
</dbReference>
<feature type="domain" description="K-box" evidence="2">
    <location>
        <begin position="49"/>
        <end position="158"/>
    </location>
</feature>
<evidence type="ECO:0000256" key="1">
    <source>
        <dbReference type="SAM" id="Coils"/>
    </source>
</evidence>
<dbReference type="InterPro" id="IPR002487">
    <property type="entry name" value="TF_Kbox"/>
</dbReference>
<evidence type="ECO:0000313" key="3">
    <source>
        <dbReference type="EMBL" id="RYR25647.1"/>
    </source>
</evidence>
<accession>A0A445AGT8</accession>
<protein>
    <recommendedName>
        <fullName evidence="2">K-box domain-containing protein</fullName>
    </recommendedName>
</protein>